<evidence type="ECO:0000313" key="3">
    <source>
        <dbReference type="Proteomes" id="UP001177670"/>
    </source>
</evidence>
<organism evidence="2 3">
    <name type="scientific">Melipona bicolor</name>
    <dbReference type="NCBI Taxonomy" id="60889"/>
    <lineage>
        <taxon>Eukaryota</taxon>
        <taxon>Metazoa</taxon>
        <taxon>Ecdysozoa</taxon>
        <taxon>Arthropoda</taxon>
        <taxon>Hexapoda</taxon>
        <taxon>Insecta</taxon>
        <taxon>Pterygota</taxon>
        <taxon>Neoptera</taxon>
        <taxon>Endopterygota</taxon>
        <taxon>Hymenoptera</taxon>
        <taxon>Apocrita</taxon>
        <taxon>Aculeata</taxon>
        <taxon>Apoidea</taxon>
        <taxon>Anthophila</taxon>
        <taxon>Apidae</taxon>
        <taxon>Melipona</taxon>
    </lineage>
</organism>
<name>A0AA40FSC4_9HYME</name>
<sequence>MLPRASSELRVECQPKKESTTADPPRKTHNKEDSLEAKARDRARIRAARRTSLPPSDRPDEAHHRFRTKPAPQSQYYAEFTEPICPLPFSRLIYRLEALYLGDLHPMWIRNVATHPRGLLLGFKGPRRRSVHHHNCGILRVPNPISLLVISTRTSFWPLIILLDETSMRFAEKRPSFRYPEGVFGGHQLLDGSSRLSPLPSFDYRFALQNRYDLHYGFPLLRSQQA</sequence>
<evidence type="ECO:0000313" key="2">
    <source>
        <dbReference type="EMBL" id="KAK1124101.1"/>
    </source>
</evidence>
<dbReference type="Proteomes" id="UP001177670">
    <property type="component" value="Unassembled WGS sequence"/>
</dbReference>
<reference evidence="2" key="1">
    <citation type="submission" date="2021-10" db="EMBL/GenBank/DDBJ databases">
        <title>Melipona bicolor Genome sequencing and assembly.</title>
        <authorList>
            <person name="Araujo N.S."/>
            <person name="Arias M.C."/>
        </authorList>
    </citation>
    <scope>NUCLEOTIDE SEQUENCE</scope>
    <source>
        <strain evidence="2">USP_2M_L1-L4_2017</strain>
        <tissue evidence="2">Whole body</tissue>
    </source>
</reference>
<feature type="region of interest" description="Disordered" evidence="1">
    <location>
        <begin position="1"/>
        <end position="69"/>
    </location>
</feature>
<proteinExistence type="predicted"/>
<comment type="caution">
    <text evidence="2">The sequence shown here is derived from an EMBL/GenBank/DDBJ whole genome shotgun (WGS) entry which is preliminary data.</text>
</comment>
<evidence type="ECO:0000256" key="1">
    <source>
        <dbReference type="SAM" id="MobiDB-lite"/>
    </source>
</evidence>
<gene>
    <name evidence="2" type="ORF">K0M31_007124</name>
</gene>
<keyword evidence="3" id="KW-1185">Reference proteome</keyword>
<accession>A0AA40FSC4</accession>
<dbReference type="AlphaFoldDB" id="A0AA40FSC4"/>
<feature type="compositionally biased region" description="Basic and acidic residues" evidence="1">
    <location>
        <begin position="7"/>
        <end position="44"/>
    </location>
</feature>
<protein>
    <submittedName>
        <fullName evidence="2">Uncharacterized protein</fullName>
    </submittedName>
</protein>
<dbReference type="EMBL" id="JAHYIQ010000019">
    <property type="protein sequence ID" value="KAK1124101.1"/>
    <property type="molecule type" value="Genomic_DNA"/>
</dbReference>